<reference evidence="2 3" key="1">
    <citation type="submission" date="2024-03" db="EMBL/GenBank/DDBJ databases">
        <title>The Acrasis kona genome and developmental transcriptomes reveal deep origins of eukaryotic multicellular pathways.</title>
        <authorList>
            <person name="Sheikh S."/>
            <person name="Fu C.-J."/>
            <person name="Brown M.W."/>
            <person name="Baldauf S.L."/>
        </authorList>
    </citation>
    <scope>NUCLEOTIDE SEQUENCE [LARGE SCALE GENOMIC DNA]</scope>
    <source>
        <strain evidence="2 3">ATCC MYA-3509</strain>
    </source>
</reference>
<dbReference type="AlphaFoldDB" id="A0AAW2ZHH5"/>
<dbReference type="InterPro" id="IPR043154">
    <property type="entry name" value="Sec-1-like_dom1"/>
</dbReference>
<gene>
    <name evidence="2" type="ORF">AKO1_008972</name>
</gene>
<dbReference type="EMBL" id="JAOPGA020001408">
    <property type="protein sequence ID" value="KAL0488129.1"/>
    <property type="molecule type" value="Genomic_DNA"/>
</dbReference>
<dbReference type="InterPro" id="IPR027482">
    <property type="entry name" value="Sec1-like_dom2"/>
</dbReference>
<dbReference type="Gene3D" id="3.40.50.1910">
    <property type="match status" value="1"/>
</dbReference>
<dbReference type="InterPro" id="IPR001619">
    <property type="entry name" value="Sec1-like"/>
</dbReference>
<name>A0AAW2ZHH5_9EUKA</name>
<sequence>MENQKLAAEWMLSIERIGKEEEDTAVTKKTRRKSQNEHVTTANELGHILTEKKVQKWKVLIMDQFCFDVLGPLFKEGDLRSMGVTLFMNIDHKRQPIQDAPAIYFVKPTKENVEKICKDCENDLYESAYINFCGSNYKRELLDEMATLLVNSDSAHKINKVFDQYLNFHCVERDFFSLGLERSLFQLHDETQSDDAIKDQLDSIASGISSVALTMGATPLLAFARGSGPAAMVAERVEKRLRDAQKSKITNHAHHQQGLSDKNRRPIAIIVDRSVDYNVCLQHQWNYRPMVHDIFNMKLNKVKVPVKGEDVEYNIDFEDDIWNKNATEQFSRISVTIPEELNKLKSAMDEFNKKAGLDASDFDEAQQSKMNINKDMMQQVFKLSEERKRVNMHFDITVAILKEVRARKLDEFVSIEEGLIKAEKFDKQVLLSLLDANENEKGTLEDKIRLLLICYLCQLQKSDWNKIELEPYEAQLAQARHVLSNPVPATTTDNEQSTNNNDQAVQKLPELEFLRRMNAMHTLASSGAAGMQRVSSSNALPTQSSTTGSFANLAMSFGGSLIGEIAQGIQSINILNDRNFQLPLTRIVDAIVNNRPNKLMASEQFVITDPKMLPSQSQVRVMKNDNNGAQSGIGSGGSHTFNDVIVFVVGGGNYKEYQNLGEFFSQQRSRSDDHFGTKGHHFTYGCTDVVTGEEFLQQLYALGKK</sequence>
<accession>A0AAW2ZHH5</accession>
<dbReference type="GO" id="GO:0016192">
    <property type="term" value="P:vesicle-mediated transport"/>
    <property type="evidence" value="ECO:0007669"/>
    <property type="project" value="InterPro"/>
</dbReference>
<dbReference type="PIRSF" id="PIRSF005715">
    <property type="entry name" value="VPS45_Sec1"/>
    <property type="match status" value="1"/>
</dbReference>
<dbReference type="Gene3D" id="3.40.50.2060">
    <property type="match status" value="1"/>
</dbReference>
<dbReference type="InterPro" id="IPR036045">
    <property type="entry name" value="Sec1-like_sf"/>
</dbReference>
<dbReference type="PANTHER" id="PTHR11679">
    <property type="entry name" value="VESICLE PROTEIN SORTING-ASSOCIATED"/>
    <property type="match status" value="1"/>
</dbReference>
<evidence type="ECO:0000313" key="3">
    <source>
        <dbReference type="Proteomes" id="UP001431209"/>
    </source>
</evidence>
<proteinExistence type="inferred from homology"/>
<evidence type="ECO:0000313" key="2">
    <source>
        <dbReference type="EMBL" id="KAL0488129.1"/>
    </source>
</evidence>
<dbReference type="InterPro" id="IPR043127">
    <property type="entry name" value="Sec-1-like_dom3a"/>
</dbReference>
<dbReference type="Gene3D" id="1.25.40.60">
    <property type="match status" value="1"/>
</dbReference>
<dbReference type="Gene3D" id="3.90.830.10">
    <property type="entry name" value="Syntaxin Binding Protein 1, Chain A, domain 2"/>
    <property type="match status" value="1"/>
</dbReference>
<comment type="similarity">
    <text evidence="1">Belongs to the STXBP/unc-18/SEC1 family.</text>
</comment>
<protein>
    <submittedName>
        <fullName evidence="2">SLY1</fullName>
    </submittedName>
</protein>
<keyword evidence="3" id="KW-1185">Reference proteome</keyword>
<dbReference type="SUPFAM" id="SSF56815">
    <property type="entry name" value="Sec1/munc18-like (SM) proteins"/>
    <property type="match status" value="1"/>
</dbReference>
<dbReference type="Pfam" id="PF00995">
    <property type="entry name" value="Sec1"/>
    <property type="match status" value="1"/>
</dbReference>
<comment type="caution">
    <text evidence="2">The sequence shown here is derived from an EMBL/GenBank/DDBJ whole genome shotgun (WGS) entry which is preliminary data.</text>
</comment>
<organism evidence="2 3">
    <name type="scientific">Acrasis kona</name>
    <dbReference type="NCBI Taxonomy" id="1008807"/>
    <lineage>
        <taxon>Eukaryota</taxon>
        <taxon>Discoba</taxon>
        <taxon>Heterolobosea</taxon>
        <taxon>Tetramitia</taxon>
        <taxon>Eutetramitia</taxon>
        <taxon>Acrasidae</taxon>
        <taxon>Acrasis</taxon>
    </lineage>
</organism>
<evidence type="ECO:0000256" key="1">
    <source>
        <dbReference type="ARBA" id="ARBA00009884"/>
    </source>
</evidence>
<dbReference type="Proteomes" id="UP001431209">
    <property type="component" value="Unassembled WGS sequence"/>
</dbReference>